<protein>
    <submittedName>
        <fullName evidence="1">Uncharacterized protein</fullName>
    </submittedName>
</protein>
<proteinExistence type="predicted"/>
<accession>A0A9W7SR54</accession>
<comment type="caution">
    <text evidence="1">The sequence shown here is derived from an EMBL/GenBank/DDBJ whole genome shotgun (WGS) entry which is preliminary data.</text>
</comment>
<name>A0A9W7SR54_9PEZI</name>
<keyword evidence="2" id="KW-1185">Reference proteome</keyword>
<gene>
    <name evidence="1" type="ORF">Tdes44962_MAKER09792</name>
</gene>
<organism evidence="1 2">
    <name type="scientific">Teratosphaeria destructans</name>
    <dbReference type="NCBI Taxonomy" id="418781"/>
    <lineage>
        <taxon>Eukaryota</taxon>
        <taxon>Fungi</taxon>
        <taxon>Dikarya</taxon>
        <taxon>Ascomycota</taxon>
        <taxon>Pezizomycotina</taxon>
        <taxon>Dothideomycetes</taxon>
        <taxon>Dothideomycetidae</taxon>
        <taxon>Mycosphaerellales</taxon>
        <taxon>Teratosphaeriaceae</taxon>
        <taxon>Teratosphaeria</taxon>
    </lineage>
</organism>
<evidence type="ECO:0000313" key="1">
    <source>
        <dbReference type="EMBL" id="KAH9827251.1"/>
    </source>
</evidence>
<dbReference type="AlphaFoldDB" id="A0A9W7SR54"/>
<dbReference type="Proteomes" id="UP001138500">
    <property type="component" value="Unassembled WGS sequence"/>
</dbReference>
<reference evidence="1 2" key="1">
    <citation type="journal article" date="2018" name="IMA Fungus">
        <title>IMA Genome-F 10: Nine draft genome sequences of Claviceps purpurea s.lat., including C. arundinis, C. humidiphila, and C. cf. spartinae, pseudomolecules for the pitch canker pathogen Fusarium circinatum, draft genome of Davidsoniella eucalypti, Grosmannia galeiformis, Quambalaria eucalypti, and Teratosphaeria destructans.</title>
        <authorList>
            <person name="Wingfield B.D."/>
            <person name="Liu M."/>
            <person name="Nguyen H.D."/>
            <person name="Lane F.A."/>
            <person name="Morgan S.W."/>
            <person name="De Vos L."/>
            <person name="Wilken P.M."/>
            <person name="Duong T.A."/>
            <person name="Aylward J."/>
            <person name="Coetzee M.P."/>
            <person name="Dadej K."/>
            <person name="De Beer Z.W."/>
            <person name="Findlay W."/>
            <person name="Havenga M."/>
            <person name="Kolarik M."/>
            <person name="Menzies J.G."/>
            <person name="Naidoo K."/>
            <person name="Pochopski O."/>
            <person name="Shoukouhi P."/>
            <person name="Santana Q.C."/>
            <person name="Seifert K.A."/>
            <person name="Soal N."/>
            <person name="Steenkamp E.T."/>
            <person name="Tatham C.T."/>
            <person name="van der Nest M.A."/>
            <person name="Wingfield M.J."/>
        </authorList>
    </citation>
    <scope>NUCLEOTIDE SEQUENCE [LARGE SCALE GENOMIC DNA]</scope>
    <source>
        <strain evidence="1">CMW44962</strain>
    </source>
</reference>
<evidence type="ECO:0000313" key="2">
    <source>
        <dbReference type="Proteomes" id="UP001138500"/>
    </source>
</evidence>
<sequence>MATQSVDRLAALPQELRDLIFAPLIPTTLEIKIVSVPAVHRKGIKTCIHLTAVNGAAFRTAVSLAATSTYYEQQVHAAIEAKTALALDLALDADVTNRLPAATTPRPIPDYIVAGPRKLKLRDTYHLSNTTHDQYVILHQFTITLCRTEPYGAKFEDLDIPYYGSLPSTPPLADEITEKMLNAQVDAKRPIIQSILTHSGCFTAKLVQKLGQSCVLDGRVVGWRAVDGRVYGAEETTVQERRYAKSRIRGSLPLVTALGREREVWLET</sequence>
<reference evidence="1 2" key="2">
    <citation type="journal article" date="2021" name="Curr. Genet.">
        <title>Genetic response to nitrogen starvation in the aggressive Eucalyptus foliar pathogen Teratosphaeria destructans.</title>
        <authorList>
            <person name="Havenga M."/>
            <person name="Wingfield B.D."/>
            <person name="Wingfield M.J."/>
            <person name="Dreyer L.L."/>
            <person name="Roets F."/>
            <person name="Aylward J."/>
        </authorList>
    </citation>
    <scope>NUCLEOTIDE SEQUENCE [LARGE SCALE GENOMIC DNA]</scope>
    <source>
        <strain evidence="1">CMW44962</strain>
    </source>
</reference>
<dbReference type="EMBL" id="RIBY02001899">
    <property type="protein sequence ID" value="KAH9827251.1"/>
    <property type="molecule type" value="Genomic_DNA"/>
</dbReference>
<dbReference type="OrthoDB" id="10368265at2759"/>